<reference evidence="7" key="1">
    <citation type="submission" date="2020-10" db="EMBL/GenBank/DDBJ databases">
        <title>Sequencing the genomes of 1000 actinobacteria strains.</title>
        <authorList>
            <person name="Klenk H.-P."/>
        </authorList>
    </citation>
    <scope>NUCLEOTIDE SEQUENCE</scope>
    <source>
        <strain evidence="7">DSM 46832</strain>
    </source>
</reference>
<keyword evidence="5" id="KW-0560">Oxidoreductase</keyword>
<gene>
    <name evidence="7" type="ORF">H4W31_006485</name>
</gene>
<dbReference type="Proteomes" id="UP000649753">
    <property type="component" value="Unassembled WGS sequence"/>
</dbReference>
<comment type="similarity">
    <text evidence="2">Belongs to the oxygen-dependent FAD-linked oxidoreductase family.</text>
</comment>
<dbReference type="GO" id="GO:0071949">
    <property type="term" value="F:FAD binding"/>
    <property type="evidence" value="ECO:0007669"/>
    <property type="project" value="InterPro"/>
</dbReference>
<keyword evidence="3" id="KW-0285">Flavoprotein</keyword>
<dbReference type="Gene3D" id="3.30.465.10">
    <property type="match status" value="1"/>
</dbReference>
<dbReference type="InterPro" id="IPR012951">
    <property type="entry name" value="BBE"/>
</dbReference>
<dbReference type="Pfam" id="PF08031">
    <property type="entry name" value="BBE"/>
    <property type="match status" value="1"/>
</dbReference>
<dbReference type="PANTHER" id="PTHR42973">
    <property type="entry name" value="BINDING OXIDOREDUCTASE, PUTATIVE (AFU_ORTHOLOGUE AFUA_1G17690)-RELATED"/>
    <property type="match status" value="1"/>
</dbReference>
<evidence type="ECO:0000256" key="3">
    <source>
        <dbReference type="ARBA" id="ARBA00022630"/>
    </source>
</evidence>
<dbReference type="AlphaFoldDB" id="A0A927R115"/>
<dbReference type="InterPro" id="IPR016167">
    <property type="entry name" value="FAD-bd_PCMH_sub1"/>
</dbReference>
<dbReference type="Gene3D" id="3.30.43.10">
    <property type="entry name" value="Uridine Diphospho-n-acetylenolpyruvylglucosamine Reductase, domain 2"/>
    <property type="match status" value="1"/>
</dbReference>
<keyword evidence="8" id="KW-1185">Reference proteome</keyword>
<evidence type="ECO:0000313" key="8">
    <source>
        <dbReference type="Proteomes" id="UP000649753"/>
    </source>
</evidence>
<name>A0A927R115_9ACTN</name>
<evidence type="ECO:0000259" key="6">
    <source>
        <dbReference type="PROSITE" id="PS51387"/>
    </source>
</evidence>
<dbReference type="InterPro" id="IPR016169">
    <property type="entry name" value="FAD-bd_PCMH_sub2"/>
</dbReference>
<evidence type="ECO:0000256" key="5">
    <source>
        <dbReference type="ARBA" id="ARBA00023002"/>
    </source>
</evidence>
<evidence type="ECO:0000256" key="2">
    <source>
        <dbReference type="ARBA" id="ARBA00005466"/>
    </source>
</evidence>
<dbReference type="InterPro" id="IPR006094">
    <property type="entry name" value="Oxid_FAD_bind_N"/>
</dbReference>
<dbReference type="EMBL" id="JADBEB010000001">
    <property type="protein sequence ID" value="MBE1490847.1"/>
    <property type="molecule type" value="Genomic_DNA"/>
</dbReference>
<dbReference type="SUPFAM" id="SSF56176">
    <property type="entry name" value="FAD-binding/transporter-associated domain-like"/>
    <property type="match status" value="1"/>
</dbReference>
<evidence type="ECO:0000313" key="7">
    <source>
        <dbReference type="EMBL" id="MBE1490847.1"/>
    </source>
</evidence>
<evidence type="ECO:0000256" key="1">
    <source>
        <dbReference type="ARBA" id="ARBA00001974"/>
    </source>
</evidence>
<accession>A0A927R115</accession>
<comment type="caution">
    <text evidence="7">The sequence shown here is derived from an EMBL/GenBank/DDBJ whole genome shotgun (WGS) entry which is preliminary data.</text>
</comment>
<dbReference type="InterPro" id="IPR016166">
    <property type="entry name" value="FAD-bd_PCMH"/>
</dbReference>
<protein>
    <recommendedName>
        <fullName evidence="6">FAD-binding PCMH-type domain-containing protein</fullName>
    </recommendedName>
</protein>
<dbReference type="InterPro" id="IPR050416">
    <property type="entry name" value="FAD-linked_Oxidoreductase"/>
</dbReference>
<evidence type="ECO:0000256" key="4">
    <source>
        <dbReference type="ARBA" id="ARBA00022827"/>
    </source>
</evidence>
<dbReference type="Gene3D" id="3.40.462.20">
    <property type="match status" value="1"/>
</dbReference>
<organism evidence="7 8">
    <name type="scientific">Plantactinospora soyae</name>
    <dbReference type="NCBI Taxonomy" id="1544732"/>
    <lineage>
        <taxon>Bacteria</taxon>
        <taxon>Bacillati</taxon>
        <taxon>Actinomycetota</taxon>
        <taxon>Actinomycetes</taxon>
        <taxon>Micromonosporales</taxon>
        <taxon>Micromonosporaceae</taxon>
        <taxon>Plantactinospora</taxon>
    </lineage>
</organism>
<sequence length="459" mass="48716">MSHPSGIPSALAAVRGPVLFPGDDGFLGEAAVFNTTVSHEPYVIIGATDVNDVRSAVRFAREEDRSVAVLNTGHGPSVSVSSEAVMITTRRMTGLTIDGERRTARVEAGVNWGQVVEEAAKLGLAPLAGSSPQVGVVGYTLGGGVSVTIGRAFGYAADHVRAIEIVTPDGEVRHVAPDSEPELLFALLGGKGNFGVVTAMEFSLFPVPELYAGFLQFAGEDAGAVLEAYRLLAATAPDDLTSSIVFLRVPDLPYIPEFMRGKLSIFVRLSYLGPAADGETLIAPMRAAAPVLVDTVATMPLAQIATITNDPTDPGTAVEHFAMLDELSPSAVDAILELAGPDSEGHLTLVNLTQLGGAFGRPPERPNAVRRDVAFAVIALTVLPPGEPTTGKDLGLELTGRLTRLNGRKHPSYLSPADTSVENVRLAYDEATYERLRTAKTERDPRNMFRWNYNIPPRA</sequence>
<dbReference type="PANTHER" id="PTHR42973:SF39">
    <property type="entry name" value="FAD-BINDING PCMH-TYPE DOMAIN-CONTAINING PROTEIN"/>
    <property type="match status" value="1"/>
</dbReference>
<keyword evidence="4" id="KW-0274">FAD</keyword>
<dbReference type="InterPro" id="IPR036318">
    <property type="entry name" value="FAD-bd_PCMH-like_sf"/>
</dbReference>
<proteinExistence type="inferred from homology"/>
<dbReference type="GO" id="GO:0016491">
    <property type="term" value="F:oxidoreductase activity"/>
    <property type="evidence" value="ECO:0007669"/>
    <property type="project" value="UniProtKB-KW"/>
</dbReference>
<feature type="domain" description="FAD-binding PCMH-type" evidence="6">
    <location>
        <begin position="37"/>
        <end position="207"/>
    </location>
</feature>
<dbReference type="Pfam" id="PF01565">
    <property type="entry name" value="FAD_binding_4"/>
    <property type="match status" value="1"/>
</dbReference>
<dbReference type="RefSeq" id="WP_192770052.1">
    <property type="nucleotide sequence ID" value="NZ_JADBEB010000001.1"/>
</dbReference>
<dbReference type="PROSITE" id="PS51387">
    <property type="entry name" value="FAD_PCMH"/>
    <property type="match status" value="1"/>
</dbReference>
<comment type="cofactor">
    <cofactor evidence="1">
        <name>FAD</name>
        <dbReference type="ChEBI" id="CHEBI:57692"/>
    </cofactor>
</comment>